<dbReference type="STRING" id="431943.CKL_0075"/>
<dbReference type="Proteomes" id="UP000002411">
    <property type="component" value="Chromosome"/>
</dbReference>
<protein>
    <submittedName>
        <fullName evidence="1">Uncharacterized protein</fullName>
    </submittedName>
</protein>
<accession>A5N4C1</accession>
<evidence type="ECO:0000313" key="1">
    <source>
        <dbReference type="EMBL" id="EDK32152.1"/>
    </source>
</evidence>
<organism evidence="1 2">
    <name type="scientific">Clostridium kluyveri (strain ATCC 8527 / DSM 555 / NBRC 12016 / NCIMB 10680 / K1)</name>
    <dbReference type="NCBI Taxonomy" id="431943"/>
    <lineage>
        <taxon>Bacteria</taxon>
        <taxon>Bacillati</taxon>
        <taxon>Bacillota</taxon>
        <taxon>Clostridia</taxon>
        <taxon>Eubacteriales</taxon>
        <taxon>Clostridiaceae</taxon>
        <taxon>Clostridium</taxon>
    </lineage>
</organism>
<gene>
    <name evidence="1" type="ordered locus">CKL_0075</name>
</gene>
<dbReference type="EMBL" id="CP000673">
    <property type="protein sequence ID" value="EDK32152.1"/>
    <property type="molecule type" value="Genomic_DNA"/>
</dbReference>
<evidence type="ECO:0000313" key="2">
    <source>
        <dbReference type="Proteomes" id="UP000002411"/>
    </source>
</evidence>
<reference evidence="1 2" key="1">
    <citation type="journal article" date="2008" name="Proc. Natl. Acad. Sci. U.S.A.">
        <title>The genome of Clostridium kluyveri, a strict anaerobe with unique metabolic features.</title>
        <authorList>
            <person name="Seedorf H."/>
            <person name="Fricke W.F."/>
            <person name="Veith B."/>
            <person name="Brueggemann H."/>
            <person name="Liesegang H."/>
            <person name="Strittmatter A."/>
            <person name="Miethke M."/>
            <person name="Buckel W."/>
            <person name="Hinderberger J."/>
            <person name="Li F."/>
            <person name="Hagemeier C."/>
            <person name="Thauer R.K."/>
            <person name="Gottschalk G."/>
        </authorList>
    </citation>
    <scope>NUCLEOTIDE SEQUENCE [LARGE SCALE GENOMIC DNA]</scope>
    <source>
        <strain evidence="2">ATCC 8527 / DSM 555 / NCIMB 10680</strain>
    </source>
</reference>
<keyword evidence="2" id="KW-1185">Reference proteome</keyword>
<proteinExistence type="predicted"/>
<sequence>MTPLWHACDYYNTPIKVEDQTAFGLQKLRFEYKSGISFTNIQLSFTYIASHFTKWLLTLQVSLYSAFNILVV</sequence>
<name>A5N4C1_CLOK5</name>
<dbReference type="KEGG" id="ckl:CKL_0075"/>
<dbReference type="HOGENOM" id="CLU_2715248_0_0_9"/>
<dbReference type="AlphaFoldDB" id="A5N4C1"/>